<dbReference type="AlphaFoldDB" id="A0A1J0GDW7"/>
<organism evidence="3 4">
    <name type="scientific">Clostridium estertheticum subsp. estertheticum</name>
    <dbReference type="NCBI Taxonomy" id="1552"/>
    <lineage>
        <taxon>Bacteria</taxon>
        <taxon>Bacillati</taxon>
        <taxon>Bacillota</taxon>
        <taxon>Clostridia</taxon>
        <taxon>Eubacteriales</taxon>
        <taxon>Clostridiaceae</taxon>
        <taxon>Clostridium</taxon>
    </lineage>
</organism>
<dbReference type="InterPro" id="IPR024438">
    <property type="entry name" value="Staygreen"/>
</dbReference>
<gene>
    <name evidence="3" type="ORF">A7L45_03550</name>
</gene>
<dbReference type="PANTHER" id="PTHR31750">
    <property type="entry name" value="PROTEIN STAY-GREEN 1, CHLOROPLASTIC-RELATED"/>
    <property type="match status" value="1"/>
</dbReference>
<evidence type="ECO:0000313" key="3">
    <source>
        <dbReference type="EMBL" id="APC39200.1"/>
    </source>
</evidence>
<dbReference type="Proteomes" id="UP000182569">
    <property type="component" value="Chromosome"/>
</dbReference>
<dbReference type="STRING" id="1552.A7L45_03550"/>
<reference evidence="4" key="1">
    <citation type="journal article" date="2016" name="Front. Microbiol.">
        <title>Complete Genome Sequence of Clostridium estertheticum DSM 8809, a Microbe Identified in Spoiled Vacuum Packed Beef.</title>
        <authorList>
            <person name="Yu Z."/>
            <person name="Gunn L."/>
            <person name="Brennan E."/>
            <person name="Reid R."/>
            <person name="Wall P.G."/>
            <person name="Gaora O.P."/>
            <person name="Hurley D."/>
            <person name="Bolton D."/>
            <person name="Fanning S."/>
        </authorList>
    </citation>
    <scope>NUCLEOTIDE SEQUENCE [LARGE SCALE GENOMIC DNA]</scope>
    <source>
        <strain evidence="4">DSM 8809</strain>
    </source>
</reference>
<keyword evidence="1" id="KW-0809">Transit peptide</keyword>
<dbReference type="PANTHER" id="PTHR31750:SF4">
    <property type="entry name" value="LP06106P"/>
    <property type="match status" value="1"/>
</dbReference>
<evidence type="ECO:0000259" key="2">
    <source>
        <dbReference type="Pfam" id="PF12638"/>
    </source>
</evidence>
<feature type="domain" description="Staygreen protein" evidence="2">
    <location>
        <begin position="3"/>
        <end position="147"/>
    </location>
</feature>
<dbReference type="EMBL" id="CP015756">
    <property type="protein sequence ID" value="APC39200.1"/>
    <property type="molecule type" value="Genomic_DNA"/>
</dbReference>
<keyword evidence="4" id="KW-1185">Reference proteome</keyword>
<protein>
    <recommendedName>
        <fullName evidence="2">Staygreen protein domain-containing protein</fullName>
    </recommendedName>
</protein>
<name>A0A1J0GDW7_9CLOT</name>
<accession>A0A1J0GDW7</accession>
<dbReference type="KEGG" id="ceu:A7L45_03550"/>
<proteinExistence type="predicted"/>
<dbReference type="Pfam" id="PF12638">
    <property type="entry name" value="Staygreen"/>
    <property type="match status" value="1"/>
</dbReference>
<dbReference type="RefSeq" id="WP_071611496.1">
    <property type="nucleotide sequence ID" value="NZ_CP015756.1"/>
</dbReference>
<evidence type="ECO:0000313" key="4">
    <source>
        <dbReference type="Proteomes" id="UP000182569"/>
    </source>
</evidence>
<sequence>MNKFNTDMLHVNFGMGTGETKPIIPRKYTLTHSDVTGELFLTIAAKYDYDKITDMRDEVLAEWIIVNSEYALMVNVMVDKEKNPIMSAVRNSIFTKELPLALSAIRYGDREFFRENSSLDKAPIYVKFNSVYPMFNRLELWGTPSDYK</sequence>
<evidence type="ECO:0000256" key="1">
    <source>
        <dbReference type="ARBA" id="ARBA00022946"/>
    </source>
</evidence>